<dbReference type="EMBL" id="KZ613508">
    <property type="protein sequence ID" value="PMD16073.1"/>
    <property type="molecule type" value="Genomic_DNA"/>
</dbReference>
<name>A0A2J6PPW4_9HELO</name>
<feature type="region of interest" description="Disordered" evidence="1">
    <location>
        <begin position="59"/>
        <end position="81"/>
    </location>
</feature>
<feature type="compositionally biased region" description="Basic and acidic residues" evidence="1">
    <location>
        <begin position="63"/>
        <end position="81"/>
    </location>
</feature>
<protein>
    <submittedName>
        <fullName evidence="2">Uncharacterized protein</fullName>
    </submittedName>
</protein>
<keyword evidence="3" id="KW-1185">Reference proteome</keyword>
<organism evidence="2 3">
    <name type="scientific">Hyaloscypha hepaticicola</name>
    <dbReference type="NCBI Taxonomy" id="2082293"/>
    <lineage>
        <taxon>Eukaryota</taxon>
        <taxon>Fungi</taxon>
        <taxon>Dikarya</taxon>
        <taxon>Ascomycota</taxon>
        <taxon>Pezizomycotina</taxon>
        <taxon>Leotiomycetes</taxon>
        <taxon>Helotiales</taxon>
        <taxon>Hyaloscyphaceae</taxon>
        <taxon>Hyaloscypha</taxon>
    </lineage>
</organism>
<dbReference type="OrthoDB" id="10448142at2759"/>
<proteinExistence type="predicted"/>
<sequence length="81" mass="8666">MSDTRAEHGSSTGGVGSDSPPRKSSINDKDSSYATEKYVNQPEKYEQIAIGDCSSDANAAVENHSKEMEGEIKKTDEKLGA</sequence>
<dbReference type="AlphaFoldDB" id="A0A2J6PPW4"/>
<gene>
    <name evidence="2" type="ORF">NA56DRAFT_709162</name>
</gene>
<accession>A0A2J6PPW4</accession>
<evidence type="ECO:0000313" key="3">
    <source>
        <dbReference type="Proteomes" id="UP000235672"/>
    </source>
</evidence>
<feature type="region of interest" description="Disordered" evidence="1">
    <location>
        <begin position="1"/>
        <end position="42"/>
    </location>
</feature>
<dbReference type="Proteomes" id="UP000235672">
    <property type="component" value="Unassembled WGS sequence"/>
</dbReference>
<evidence type="ECO:0000313" key="2">
    <source>
        <dbReference type="EMBL" id="PMD16073.1"/>
    </source>
</evidence>
<reference evidence="2 3" key="1">
    <citation type="submission" date="2016-05" db="EMBL/GenBank/DDBJ databases">
        <title>A degradative enzymes factory behind the ericoid mycorrhizal symbiosis.</title>
        <authorList>
            <consortium name="DOE Joint Genome Institute"/>
            <person name="Martino E."/>
            <person name="Morin E."/>
            <person name="Grelet G."/>
            <person name="Kuo A."/>
            <person name="Kohler A."/>
            <person name="Daghino S."/>
            <person name="Barry K."/>
            <person name="Choi C."/>
            <person name="Cichocki N."/>
            <person name="Clum A."/>
            <person name="Copeland A."/>
            <person name="Hainaut M."/>
            <person name="Haridas S."/>
            <person name="Labutti K."/>
            <person name="Lindquist E."/>
            <person name="Lipzen A."/>
            <person name="Khouja H.-R."/>
            <person name="Murat C."/>
            <person name="Ohm R."/>
            <person name="Olson A."/>
            <person name="Spatafora J."/>
            <person name="Veneault-Fourrey C."/>
            <person name="Henrissat B."/>
            <person name="Grigoriev I."/>
            <person name="Martin F."/>
            <person name="Perotto S."/>
        </authorList>
    </citation>
    <scope>NUCLEOTIDE SEQUENCE [LARGE SCALE GENOMIC DNA]</scope>
    <source>
        <strain evidence="2 3">UAMH 7357</strain>
    </source>
</reference>
<evidence type="ECO:0000256" key="1">
    <source>
        <dbReference type="SAM" id="MobiDB-lite"/>
    </source>
</evidence>